<dbReference type="EMBL" id="PQAP01000001">
    <property type="protein sequence ID" value="PWB76474.1"/>
    <property type="molecule type" value="Genomic_DNA"/>
</dbReference>
<evidence type="ECO:0000259" key="4">
    <source>
        <dbReference type="Pfam" id="PF00291"/>
    </source>
</evidence>
<dbReference type="Proteomes" id="UP000250918">
    <property type="component" value="Unassembled WGS sequence"/>
</dbReference>
<evidence type="ECO:0000313" key="5">
    <source>
        <dbReference type="EMBL" id="PWB76474.1"/>
    </source>
</evidence>
<evidence type="ECO:0000256" key="1">
    <source>
        <dbReference type="ARBA" id="ARBA00001933"/>
    </source>
</evidence>
<feature type="domain" description="Tryptophan synthase beta chain-like PALP" evidence="4">
    <location>
        <begin position="8"/>
        <end position="298"/>
    </location>
</feature>
<dbReference type="GO" id="GO:0006535">
    <property type="term" value="P:cysteine biosynthetic process from serine"/>
    <property type="evidence" value="ECO:0007669"/>
    <property type="project" value="InterPro"/>
</dbReference>
<comment type="caution">
    <text evidence="5">The sequence shown here is derived from an EMBL/GenBank/DDBJ whole genome shotgun (WGS) entry which is preliminary data.</text>
</comment>
<organism evidence="5 6">
    <name type="scientific">candidate division GN15 bacterium</name>
    <dbReference type="NCBI Taxonomy" id="2072418"/>
    <lineage>
        <taxon>Bacteria</taxon>
        <taxon>candidate division GN15</taxon>
    </lineage>
</organism>
<sequence length="327" mass="35676">MHVHESILELVGNTPLVRLRTGIPENGPQAFVKLEYVNPTGSVKDRMTLHIIRKAINEGKVKRGDTVIDNTSGNTGSALAMVASMYGLKAILVAPDKTSQEKIDLIKSFGAEVIITPTEATHFDPRGCYMVARTMAKKHGYFDLDQYDSQENVRAHYLSTGPEIWNDTDGKVTHFVAGIGTGGTFSGAARFLKEKNPKVRCIAVDPEGSIFADYIRDRKEVEGYTYKVEGIGSDVITKALHPDVVDEVITVSDADSFNRARLIARTEGISGGGSSGSVAVAMERVAKGLGSDAVIVGMFADAGIRYLTKCYNDEWMRKHGFMPVEQR</sequence>
<dbReference type="InterPro" id="IPR036052">
    <property type="entry name" value="TrpB-like_PALP_sf"/>
</dbReference>
<evidence type="ECO:0000256" key="3">
    <source>
        <dbReference type="ARBA" id="ARBA00022898"/>
    </source>
</evidence>
<keyword evidence="3" id="KW-0663">Pyridoxal phosphate</keyword>
<dbReference type="InterPro" id="IPR001926">
    <property type="entry name" value="TrpB-like_PALP"/>
</dbReference>
<comment type="similarity">
    <text evidence="2">Belongs to the cysteine synthase/cystathionine beta-synthase family.</text>
</comment>
<dbReference type="InterPro" id="IPR001216">
    <property type="entry name" value="P-phosphate_BS"/>
</dbReference>
<dbReference type="PROSITE" id="PS00901">
    <property type="entry name" value="CYS_SYNTHASE"/>
    <property type="match status" value="1"/>
</dbReference>
<comment type="cofactor">
    <cofactor evidence="1">
        <name>pyridoxal 5'-phosphate</name>
        <dbReference type="ChEBI" id="CHEBI:597326"/>
    </cofactor>
</comment>
<evidence type="ECO:0000256" key="2">
    <source>
        <dbReference type="ARBA" id="ARBA00007103"/>
    </source>
</evidence>
<protein>
    <submittedName>
        <fullName evidence="5">Cystathionine beta-synthase</fullName>
    </submittedName>
</protein>
<proteinExistence type="inferred from homology"/>
<dbReference type="PANTHER" id="PTHR10314">
    <property type="entry name" value="CYSTATHIONINE BETA-SYNTHASE"/>
    <property type="match status" value="1"/>
</dbReference>
<dbReference type="CDD" id="cd01561">
    <property type="entry name" value="CBS_like"/>
    <property type="match status" value="1"/>
</dbReference>
<dbReference type="InterPro" id="IPR050214">
    <property type="entry name" value="Cys_Synth/Cystath_Beta-Synth"/>
</dbReference>
<dbReference type="AlphaFoldDB" id="A0A855X8I9"/>
<dbReference type="GO" id="GO:0016765">
    <property type="term" value="F:transferase activity, transferring alkyl or aryl (other than methyl) groups"/>
    <property type="evidence" value="ECO:0007669"/>
    <property type="project" value="UniProtKB-ARBA"/>
</dbReference>
<evidence type="ECO:0000313" key="6">
    <source>
        <dbReference type="Proteomes" id="UP000250918"/>
    </source>
</evidence>
<dbReference type="FunFam" id="3.40.50.1100:FF:000118">
    <property type="entry name" value="Related to CYS4-cystathionine beta-synthase"/>
    <property type="match status" value="1"/>
</dbReference>
<dbReference type="SUPFAM" id="SSF53686">
    <property type="entry name" value="Tryptophan synthase beta subunit-like PLP-dependent enzymes"/>
    <property type="match status" value="1"/>
</dbReference>
<accession>A0A855X8I9</accession>
<reference evidence="5 6" key="1">
    <citation type="journal article" date="2018" name="ISME J.">
        <title>A methanotrophic archaeon couples anaerobic oxidation of methane to Fe(III) reduction.</title>
        <authorList>
            <person name="Cai C."/>
            <person name="Leu A.O."/>
            <person name="Xie G.J."/>
            <person name="Guo J."/>
            <person name="Feng Y."/>
            <person name="Zhao J.X."/>
            <person name="Tyson G.W."/>
            <person name="Yuan Z."/>
            <person name="Hu S."/>
        </authorList>
    </citation>
    <scope>NUCLEOTIDE SEQUENCE [LARGE SCALE GENOMIC DNA]</scope>
    <source>
        <strain evidence="5">FeB_12</strain>
    </source>
</reference>
<dbReference type="Pfam" id="PF00291">
    <property type="entry name" value="PALP"/>
    <property type="match status" value="1"/>
</dbReference>
<name>A0A855X8I9_9BACT</name>
<dbReference type="Gene3D" id="3.40.50.1100">
    <property type="match status" value="2"/>
</dbReference>
<dbReference type="FunFam" id="3.40.50.1100:FF:000003">
    <property type="entry name" value="Cystathionine beta-synthase"/>
    <property type="match status" value="1"/>
</dbReference>
<gene>
    <name evidence="5" type="ORF">C3F09_00470</name>
</gene>